<dbReference type="Pfam" id="PF01347">
    <property type="entry name" value="Vitellogenin_N"/>
    <property type="match status" value="1"/>
</dbReference>
<dbReference type="InterPro" id="IPR001747">
    <property type="entry name" value="Vitellogenin_N"/>
</dbReference>
<name>E2A017_CAMFO</name>
<dbReference type="GO" id="GO:0005319">
    <property type="term" value="F:lipid transporter activity"/>
    <property type="evidence" value="ECO:0007669"/>
    <property type="project" value="InterPro"/>
</dbReference>
<dbReference type="Proteomes" id="UP000000311">
    <property type="component" value="Unassembled WGS sequence"/>
</dbReference>
<dbReference type="SUPFAM" id="SSF56968">
    <property type="entry name" value="Lipovitellin-phosvitin complex, beta-sheet shell regions"/>
    <property type="match status" value="1"/>
</dbReference>
<dbReference type="OMA" id="GPECTYD"/>
<sequence length="286" mass="33083">MSLANIVHENDNFCSIIATELKCRPKGYDTLNCHFQNSRIKRPDPKDSRCSNAKDFVPTRYKFVGEEPFEIRFNPRGIENLVVYRSIPRWRLDMIKVIVSQLNIGFEVQEHRNRFIIMENSTMGHCEVDVKISRGDPDSEEDADSAEKNDNFEIGFLSSDEFAHLMAERFRVKKTRQLKKCPQKTIYFFGNHEDYSRGDGEFYMDMTTSASLIMISKEKFVSYTISEGVMKTANKSRIMRPHQNISLKLKRIDLAQSLIPEIQNPASTSLFAFSNLKTIPKDIKNS</sequence>
<gene>
    <name evidence="3" type="ORF">EAG_02160</name>
</gene>
<dbReference type="Gene3D" id="2.30.230.10">
    <property type="entry name" value="Lipovitellin, beta-sheet shell regions, chain A"/>
    <property type="match status" value="1"/>
</dbReference>
<evidence type="ECO:0000256" key="1">
    <source>
        <dbReference type="ARBA" id="ARBA00022729"/>
    </source>
</evidence>
<dbReference type="STRING" id="104421.E2A017"/>
<dbReference type="InterPro" id="IPR015816">
    <property type="entry name" value="Vitellinogen_b-sht_N"/>
</dbReference>
<accession>E2A017</accession>
<keyword evidence="1" id="KW-0732">Signal</keyword>
<evidence type="ECO:0000313" key="4">
    <source>
        <dbReference type="Proteomes" id="UP000000311"/>
    </source>
</evidence>
<dbReference type="EMBL" id="GL435538">
    <property type="protein sequence ID" value="EFN73216.1"/>
    <property type="molecule type" value="Genomic_DNA"/>
</dbReference>
<dbReference type="InterPro" id="IPR015819">
    <property type="entry name" value="Lipid_transp_b-sht_shell"/>
</dbReference>
<evidence type="ECO:0000313" key="3">
    <source>
        <dbReference type="EMBL" id="EFN73216.1"/>
    </source>
</evidence>
<organism evidence="4">
    <name type="scientific">Camponotus floridanus</name>
    <name type="common">Florida carpenter ant</name>
    <dbReference type="NCBI Taxonomy" id="104421"/>
    <lineage>
        <taxon>Eukaryota</taxon>
        <taxon>Metazoa</taxon>
        <taxon>Ecdysozoa</taxon>
        <taxon>Arthropoda</taxon>
        <taxon>Hexapoda</taxon>
        <taxon>Insecta</taxon>
        <taxon>Pterygota</taxon>
        <taxon>Neoptera</taxon>
        <taxon>Endopterygota</taxon>
        <taxon>Hymenoptera</taxon>
        <taxon>Apocrita</taxon>
        <taxon>Aculeata</taxon>
        <taxon>Formicoidea</taxon>
        <taxon>Formicidae</taxon>
        <taxon>Formicinae</taxon>
        <taxon>Camponotus</taxon>
    </lineage>
</organism>
<dbReference type="OrthoDB" id="7699294at2759"/>
<evidence type="ECO:0000259" key="2">
    <source>
        <dbReference type="Pfam" id="PF01347"/>
    </source>
</evidence>
<keyword evidence="4" id="KW-1185">Reference proteome</keyword>
<dbReference type="AlphaFoldDB" id="E2A017"/>
<reference evidence="3 4" key="1">
    <citation type="journal article" date="2010" name="Science">
        <title>Genomic comparison of the ants Camponotus floridanus and Harpegnathos saltator.</title>
        <authorList>
            <person name="Bonasio R."/>
            <person name="Zhang G."/>
            <person name="Ye C."/>
            <person name="Mutti N.S."/>
            <person name="Fang X."/>
            <person name="Qin N."/>
            <person name="Donahue G."/>
            <person name="Yang P."/>
            <person name="Li Q."/>
            <person name="Li C."/>
            <person name="Zhang P."/>
            <person name="Huang Z."/>
            <person name="Berger S.L."/>
            <person name="Reinberg D."/>
            <person name="Wang J."/>
            <person name="Liebig J."/>
        </authorList>
    </citation>
    <scope>NUCLEOTIDE SEQUENCE [LARGE SCALE GENOMIC DNA]</scope>
    <source>
        <strain evidence="4">C129</strain>
    </source>
</reference>
<dbReference type="InParanoid" id="E2A017"/>
<feature type="domain" description="Vitellogenin" evidence="2">
    <location>
        <begin position="20"/>
        <end position="268"/>
    </location>
</feature>
<proteinExistence type="predicted"/>
<protein>
    <recommendedName>
        <fullName evidence="2">Vitellogenin domain-containing protein</fullName>
    </recommendedName>
</protein>